<dbReference type="AlphaFoldDB" id="A0A1M6GP05"/>
<dbReference type="InterPro" id="IPR016084">
    <property type="entry name" value="Haem_Oase-like_multi-hlx"/>
</dbReference>
<dbReference type="InterPro" id="IPR016053">
    <property type="entry name" value="Haem_Oase-like"/>
</dbReference>
<gene>
    <name evidence="1" type="ORF">SAMN04488508_105376</name>
</gene>
<proteinExistence type="predicted"/>
<organism evidence="1 2">
    <name type="scientific">Aquimarina spongiae</name>
    <dbReference type="NCBI Taxonomy" id="570521"/>
    <lineage>
        <taxon>Bacteria</taxon>
        <taxon>Pseudomonadati</taxon>
        <taxon>Bacteroidota</taxon>
        <taxon>Flavobacteriia</taxon>
        <taxon>Flavobacteriales</taxon>
        <taxon>Flavobacteriaceae</taxon>
        <taxon>Aquimarina</taxon>
    </lineage>
</organism>
<sequence length="197" mass="22729">MSTSILQVLKQETSLLHKTAEEKNLAKYIIENSITLEQYIALIKQNYTLYKTLEDQLICNKELLPEPYQKFVSNKKSEALKKDLSNLNVFWEDTKSLAISFSDSFASVIGIMYVIEGSMLGGQVIKHHIQKCQSLQGIPEQFFFGDDSKAVRLRWNQFCDTLLKSSFTESEVRQSVLSAKKTFEYFIRVFSETEKKV</sequence>
<dbReference type="OrthoDB" id="114943at2"/>
<dbReference type="SUPFAM" id="SSF48613">
    <property type="entry name" value="Heme oxygenase-like"/>
    <property type="match status" value="1"/>
</dbReference>
<name>A0A1M6GP05_9FLAO</name>
<dbReference type="GO" id="GO:0004392">
    <property type="term" value="F:heme oxygenase (decyclizing) activity"/>
    <property type="evidence" value="ECO:0007669"/>
    <property type="project" value="InterPro"/>
</dbReference>
<keyword evidence="2" id="KW-1185">Reference proteome</keyword>
<dbReference type="RefSeq" id="WP_073316568.1">
    <property type="nucleotide sequence ID" value="NZ_FQYP01000005.1"/>
</dbReference>
<dbReference type="GO" id="GO:0006788">
    <property type="term" value="P:heme oxidation"/>
    <property type="evidence" value="ECO:0007669"/>
    <property type="project" value="InterPro"/>
</dbReference>
<evidence type="ECO:0000313" key="1">
    <source>
        <dbReference type="EMBL" id="SHJ11697.1"/>
    </source>
</evidence>
<protein>
    <submittedName>
        <fullName evidence="1">Heme oxygenase</fullName>
    </submittedName>
</protein>
<dbReference type="EMBL" id="FQYP01000005">
    <property type="protein sequence ID" value="SHJ11697.1"/>
    <property type="molecule type" value="Genomic_DNA"/>
</dbReference>
<reference evidence="2" key="1">
    <citation type="submission" date="2016-11" db="EMBL/GenBank/DDBJ databases">
        <authorList>
            <person name="Varghese N."/>
            <person name="Submissions S."/>
        </authorList>
    </citation>
    <scope>NUCLEOTIDE SEQUENCE [LARGE SCALE GENOMIC DNA]</scope>
    <source>
        <strain evidence="2">DSM 22623</strain>
    </source>
</reference>
<evidence type="ECO:0000313" key="2">
    <source>
        <dbReference type="Proteomes" id="UP000184432"/>
    </source>
</evidence>
<dbReference type="STRING" id="570521.SAMN04488508_105376"/>
<dbReference type="InterPro" id="IPR002051">
    <property type="entry name" value="Haem_Oase"/>
</dbReference>
<accession>A0A1M6GP05</accession>
<dbReference type="Proteomes" id="UP000184432">
    <property type="component" value="Unassembled WGS sequence"/>
</dbReference>
<dbReference type="Gene3D" id="1.20.910.10">
    <property type="entry name" value="Heme oxygenase-like"/>
    <property type="match status" value="1"/>
</dbReference>
<dbReference type="CDD" id="cd19166">
    <property type="entry name" value="HemeO-bac"/>
    <property type="match status" value="1"/>
</dbReference>
<dbReference type="PRINTS" id="PR00088">
    <property type="entry name" value="HAEMOXYGNASE"/>
</dbReference>
<dbReference type="Pfam" id="PF01126">
    <property type="entry name" value="Heme_oxygenase"/>
    <property type="match status" value="1"/>
</dbReference>